<name>A0A0F3IJU9_9GAMM</name>
<sequence>MSFNLVAAEWEISTDIKQVFGYDDNVRMRQEQDAQGSFEYLLTPRLDFIRRDQQLETSLHASYGLQRYPDAQDLDYTPQDYGGGFTYRNERFIWSLNGSYSDKLSRNFAVLETGDFASAANRINWSLDPQLTFLITPIDSLAVGFNYYETEFSASFSNNQGKNVNISWQHQWSPIFKQGVSVFYSHNQFESTINSTTDSYGLNLTSSYKASEHWEATAAIGGRISEVLIMGADSVNQQSVGFLANLGLNYQGEIYSSSISLGQSLIPSGQGNLQEQAHFSWAGSYKLTKRLNTAINISYNITNSVGAGNNLSGTTTNSRNNFQLNPSIGWTVTPEINAQLSYRYRNQESLFSAESNLVMLTINFNWMGYKLSR</sequence>
<proteinExistence type="predicted"/>
<evidence type="ECO:0000313" key="1">
    <source>
        <dbReference type="EMBL" id="KJV05829.1"/>
    </source>
</evidence>
<comment type="caution">
    <text evidence="1">The sequence shown here is derived from an EMBL/GenBank/DDBJ whole genome shotgun (WGS) entry which is preliminary data.</text>
</comment>
<gene>
    <name evidence="1" type="ORF">VZ94_15335</name>
</gene>
<dbReference type="OrthoDB" id="7053800at2"/>
<reference evidence="1 2" key="2">
    <citation type="journal article" date="2016" name="Microb. Ecol.">
        <title>Genome Characteristics of a Novel Type I Methanotroph (Sn10-6) Isolated from a Flooded Indian Rice Field.</title>
        <authorList>
            <person name="Rahalkar M.C."/>
            <person name="Pandit P.S."/>
            <person name="Dhakephalkar P.K."/>
            <person name="Pore S."/>
            <person name="Arora P."/>
            <person name="Kapse N."/>
        </authorList>
    </citation>
    <scope>NUCLEOTIDE SEQUENCE [LARGE SCALE GENOMIC DNA]</scope>
    <source>
        <strain evidence="1 2">Sn10-6</strain>
    </source>
</reference>
<dbReference type="EMBL" id="LAJX01000168">
    <property type="protein sequence ID" value="KJV05829.1"/>
    <property type="molecule type" value="Genomic_DNA"/>
</dbReference>
<dbReference type="SUPFAM" id="SSF56935">
    <property type="entry name" value="Porins"/>
    <property type="match status" value="1"/>
</dbReference>
<protein>
    <submittedName>
        <fullName evidence="1">Uncharacterized protein</fullName>
    </submittedName>
</protein>
<accession>A0A0F3IJU9</accession>
<dbReference type="AlphaFoldDB" id="A0A0F3IJU9"/>
<organism evidence="1 2">
    <name type="scientific">Methylocucumis oryzae</name>
    <dbReference type="NCBI Taxonomy" id="1632867"/>
    <lineage>
        <taxon>Bacteria</taxon>
        <taxon>Pseudomonadati</taxon>
        <taxon>Pseudomonadota</taxon>
        <taxon>Gammaproteobacteria</taxon>
        <taxon>Methylococcales</taxon>
        <taxon>Methylococcaceae</taxon>
        <taxon>Methylocucumis</taxon>
    </lineage>
</organism>
<keyword evidence="2" id="KW-1185">Reference proteome</keyword>
<reference evidence="2" key="1">
    <citation type="submission" date="2015-03" db="EMBL/GenBank/DDBJ databases">
        <title>Draft genome sequence of a novel methanotroph (Sn10-6) isolated from flooded ricefield rhizosphere in India.</title>
        <authorList>
            <person name="Pandit P.S."/>
            <person name="Pore S.D."/>
            <person name="Arora P."/>
            <person name="Kapse N.G."/>
            <person name="Dhakephalkar P.K."/>
            <person name="Rahalkar M.C."/>
        </authorList>
    </citation>
    <scope>NUCLEOTIDE SEQUENCE [LARGE SCALE GENOMIC DNA]</scope>
    <source>
        <strain evidence="2">Sn10-6</strain>
    </source>
</reference>
<dbReference type="Proteomes" id="UP000033684">
    <property type="component" value="Unassembled WGS sequence"/>
</dbReference>
<evidence type="ECO:0000313" key="2">
    <source>
        <dbReference type="Proteomes" id="UP000033684"/>
    </source>
</evidence>